<dbReference type="AlphaFoldDB" id="A0A0K0DHG5"/>
<organism evidence="1 2">
    <name type="scientific">Angiostrongylus cantonensis</name>
    <name type="common">Rat lungworm</name>
    <dbReference type="NCBI Taxonomy" id="6313"/>
    <lineage>
        <taxon>Eukaryota</taxon>
        <taxon>Metazoa</taxon>
        <taxon>Ecdysozoa</taxon>
        <taxon>Nematoda</taxon>
        <taxon>Chromadorea</taxon>
        <taxon>Rhabditida</taxon>
        <taxon>Rhabditina</taxon>
        <taxon>Rhabditomorpha</taxon>
        <taxon>Strongyloidea</taxon>
        <taxon>Metastrongylidae</taxon>
        <taxon>Angiostrongylus</taxon>
    </lineage>
</organism>
<protein>
    <submittedName>
        <fullName evidence="2">Uncharacterized protein</fullName>
    </submittedName>
</protein>
<sequence>MPNVLDVVVVVCGVDDGRTASRRRLRRETGLGARAPRPHLLPPLAVQCTLPQPVPHMHPWRASVRPHIPPGPITNRSISGYGVNAISK</sequence>
<keyword evidence="1" id="KW-1185">Reference proteome</keyword>
<dbReference type="Proteomes" id="UP000035642">
    <property type="component" value="Unassembled WGS sequence"/>
</dbReference>
<accession>A0A0K0DHG5</accession>
<evidence type="ECO:0000313" key="2">
    <source>
        <dbReference type="WBParaSite" id="ACAC_0001062701-mRNA-1"/>
    </source>
</evidence>
<reference evidence="1" key="1">
    <citation type="submission" date="2012-09" db="EMBL/GenBank/DDBJ databases">
        <authorList>
            <person name="Martin A.A."/>
        </authorList>
    </citation>
    <scope>NUCLEOTIDE SEQUENCE</scope>
</reference>
<dbReference type="WBParaSite" id="ACAC_0001062701-mRNA-1">
    <property type="protein sequence ID" value="ACAC_0001062701-mRNA-1"/>
    <property type="gene ID" value="ACAC_0001062701"/>
</dbReference>
<reference evidence="2" key="2">
    <citation type="submission" date="2017-02" db="UniProtKB">
        <authorList>
            <consortium name="WormBaseParasite"/>
        </authorList>
    </citation>
    <scope>IDENTIFICATION</scope>
</reference>
<name>A0A0K0DHG5_ANGCA</name>
<evidence type="ECO:0000313" key="1">
    <source>
        <dbReference type="Proteomes" id="UP000035642"/>
    </source>
</evidence>
<proteinExistence type="predicted"/>